<dbReference type="RefSeq" id="WP_121485402.1">
    <property type="nucleotide sequence ID" value="NZ_QQXL01000005.1"/>
</dbReference>
<comment type="caution">
    <text evidence="1">The sequence shown here is derived from an EMBL/GenBank/DDBJ whole genome shotgun (WGS) entry which is preliminary data.</text>
</comment>
<protein>
    <submittedName>
        <fullName evidence="1">Uncharacterized protein</fullName>
    </submittedName>
</protein>
<proteinExistence type="predicted"/>
<reference evidence="1 2" key="1">
    <citation type="submission" date="2018-07" db="EMBL/GenBank/DDBJ databases">
        <title>Arthrobacter sp. nov., isolated from raw cow's milk with high bacterial count.</title>
        <authorList>
            <person name="Hahne J."/>
            <person name="Isele D."/>
            <person name="Lipski A."/>
        </authorList>
    </citation>
    <scope>NUCLEOTIDE SEQUENCE [LARGE SCALE GENOMIC DNA]</scope>
    <source>
        <strain evidence="1 2">JZ R-183</strain>
    </source>
</reference>
<gene>
    <name evidence="1" type="ORF">DWQ67_09745</name>
</gene>
<dbReference type="AlphaFoldDB" id="A0A496PIB4"/>
<accession>A0A496PIB4</accession>
<dbReference type="EMBL" id="QQXL01000005">
    <property type="protein sequence ID" value="RKW70212.1"/>
    <property type="molecule type" value="Genomic_DNA"/>
</dbReference>
<keyword evidence="2" id="KW-1185">Reference proteome</keyword>
<sequence length="125" mass="13387">MSNPEHLEYAVESVTMDGRAVRTGQWTFVQLPAHPAAGALIVPNGVSNNPRFRILAVDGPVWSTEDTGIRTMEWSADEGARAVTDLTVDCFAGELVVRTDGPVTTVTNRGVVTTLRRAAPAVVQV</sequence>
<evidence type="ECO:0000313" key="2">
    <source>
        <dbReference type="Proteomes" id="UP000273119"/>
    </source>
</evidence>
<name>A0A496PIB4_9MICC</name>
<dbReference type="Proteomes" id="UP000273119">
    <property type="component" value="Unassembled WGS sequence"/>
</dbReference>
<evidence type="ECO:0000313" key="1">
    <source>
        <dbReference type="EMBL" id="RKW70212.1"/>
    </source>
</evidence>
<organism evidence="1 2">
    <name type="scientific">Galactobacter caseinivorans</name>
    <dbReference type="NCBI Taxonomy" id="2676123"/>
    <lineage>
        <taxon>Bacteria</taxon>
        <taxon>Bacillati</taxon>
        <taxon>Actinomycetota</taxon>
        <taxon>Actinomycetes</taxon>
        <taxon>Micrococcales</taxon>
        <taxon>Micrococcaceae</taxon>
        <taxon>Galactobacter</taxon>
    </lineage>
</organism>